<dbReference type="PANTHER" id="PTHR43130:SF2">
    <property type="entry name" value="DJ-1_PFPI DOMAIN-CONTAINING PROTEIN"/>
    <property type="match status" value="1"/>
</dbReference>
<dbReference type="Proteomes" id="UP000248066">
    <property type="component" value="Unassembled WGS sequence"/>
</dbReference>
<reference evidence="2 3" key="1">
    <citation type="submission" date="2017-10" db="EMBL/GenBank/DDBJ databases">
        <title>Bacillus sp. nov., a halophilic bacterium isolated from a Yangshapao Lake.</title>
        <authorList>
            <person name="Wang H."/>
        </authorList>
    </citation>
    <scope>NUCLEOTIDE SEQUENCE [LARGE SCALE GENOMIC DNA]</scope>
    <source>
        <strain evidence="2 3">YSP-3</strain>
    </source>
</reference>
<dbReference type="InterPro" id="IPR029062">
    <property type="entry name" value="Class_I_gatase-like"/>
</dbReference>
<evidence type="ECO:0000259" key="1">
    <source>
        <dbReference type="Pfam" id="PF01965"/>
    </source>
</evidence>
<gene>
    <name evidence="2" type="ORF">CR205_13040</name>
</gene>
<dbReference type="GO" id="GO:0006355">
    <property type="term" value="P:regulation of DNA-templated transcription"/>
    <property type="evidence" value="ECO:0007669"/>
    <property type="project" value="TreeGrafter"/>
</dbReference>
<accession>A0A2W0H456</accession>
<evidence type="ECO:0000313" key="3">
    <source>
        <dbReference type="Proteomes" id="UP000248066"/>
    </source>
</evidence>
<dbReference type="InterPro" id="IPR002818">
    <property type="entry name" value="DJ-1/PfpI"/>
</dbReference>
<dbReference type="PANTHER" id="PTHR43130">
    <property type="entry name" value="ARAC-FAMILY TRANSCRIPTIONAL REGULATOR"/>
    <property type="match status" value="1"/>
</dbReference>
<dbReference type="RefSeq" id="WP_110520511.1">
    <property type="nucleotide sequence ID" value="NZ_PDOF01000002.1"/>
</dbReference>
<keyword evidence="2" id="KW-0315">Glutamine amidotransferase</keyword>
<evidence type="ECO:0000313" key="2">
    <source>
        <dbReference type="EMBL" id="PYZ96624.1"/>
    </source>
</evidence>
<keyword evidence="3" id="KW-1185">Reference proteome</keyword>
<dbReference type="InterPro" id="IPR052158">
    <property type="entry name" value="INH-QAR"/>
</dbReference>
<dbReference type="Gene3D" id="3.40.50.880">
    <property type="match status" value="1"/>
</dbReference>
<protein>
    <submittedName>
        <fullName evidence="2">Glutamine amidotransferase</fullName>
    </submittedName>
</protein>
<dbReference type="GO" id="GO:0016740">
    <property type="term" value="F:transferase activity"/>
    <property type="evidence" value="ECO:0007669"/>
    <property type="project" value="UniProtKB-KW"/>
</dbReference>
<dbReference type="AlphaFoldDB" id="A0A2W0H456"/>
<dbReference type="OrthoDB" id="9803764at2"/>
<organism evidence="2 3">
    <name type="scientific">Alteribacter lacisalsi</name>
    <dbReference type="NCBI Taxonomy" id="2045244"/>
    <lineage>
        <taxon>Bacteria</taxon>
        <taxon>Bacillati</taxon>
        <taxon>Bacillota</taxon>
        <taxon>Bacilli</taxon>
        <taxon>Bacillales</taxon>
        <taxon>Bacillaceae</taxon>
        <taxon>Alteribacter</taxon>
    </lineage>
</organism>
<keyword evidence="2" id="KW-0808">Transferase</keyword>
<dbReference type="SUPFAM" id="SSF52317">
    <property type="entry name" value="Class I glutamine amidotransferase-like"/>
    <property type="match status" value="1"/>
</dbReference>
<proteinExistence type="predicted"/>
<name>A0A2W0H456_9BACI</name>
<comment type="caution">
    <text evidence="2">The sequence shown here is derived from an EMBL/GenBank/DDBJ whole genome shotgun (WGS) entry which is preliminary data.</text>
</comment>
<sequence length="232" mass="25621">MKIVIYLYNGITMLDAIGPYEVLRNIPDADICFVAEKIGEVQADSGFIDINVNHRIADVHKADILVIPGSTIAFLEEMKKETVLNWIRQIDKTTTWTTSVCSGSMLLASAGLLTDLKATSHWKPLNLLSKFGAVPTRERIVEEGKYITAAGVSAGIDMALYLSNRILGENETKAIQLILEYDPQPMFESGNYSTADEKTIKTAEKKLAKDAKKGLGLLGMLKYSKSIFDMIK</sequence>
<dbReference type="Pfam" id="PF01965">
    <property type="entry name" value="DJ-1_PfpI"/>
    <property type="match status" value="1"/>
</dbReference>
<dbReference type="CDD" id="cd03139">
    <property type="entry name" value="GATase1_PfpI_2"/>
    <property type="match status" value="1"/>
</dbReference>
<feature type="domain" description="DJ-1/PfpI" evidence="1">
    <location>
        <begin position="1"/>
        <end position="162"/>
    </location>
</feature>
<dbReference type="EMBL" id="PDOF01000002">
    <property type="protein sequence ID" value="PYZ96624.1"/>
    <property type="molecule type" value="Genomic_DNA"/>
</dbReference>